<name>A0A1N6DI81_9BACT</name>
<proteinExistence type="predicted"/>
<organism evidence="1 2">
    <name type="scientific">Algoriphagus halophilus</name>
    <dbReference type="NCBI Taxonomy" id="226505"/>
    <lineage>
        <taxon>Bacteria</taxon>
        <taxon>Pseudomonadati</taxon>
        <taxon>Bacteroidota</taxon>
        <taxon>Cytophagia</taxon>
        <taxon>Cytophagales</taxon>
        <taxon>Cyclobacteriaceae</taxon>
        <taxon>Algoriphagus</taxon>
    </lineage>
</organism>
<dbReference type="Proteomes" id="UP000185221">
    <property type="component" value="Unassembled WGS sequence"/>
</dbReference>
<dbReference type="EMBL" id="FSRC01000001">
    <property type="protein sequence ID" value="SIN70490.1"/>
    <property type="molecule type" value="Genomic_DNA"/>
</dbReference>
<protein>
    <submittedName>
        <fullName evidence="1">Uncharacterized protein</fullName>
    </submittedName>
</protein>
<accession>A0A1N6DI81</accession>
<reference evidence="2" key="1">
    <citation type="submission" date="2016-11" db="EMBL/GenBank/DDBJ databases">
        <authorList>
            <person name="Varghese N."/>
            <person name="Submissions S."/>
        </authorList>
    </citation>
    <scope>NUCLEOTIDE SEQUENCE [LARGE SCALE GENOMIC DNA]</scope>
    <source>
        <strain evidence="2">DSM 15292</strain>
    </source>
</reference>
<evidence type="ECO:0000313" key="1">
    <source>
        <dbReference type="EMBL" id="SIN70490.1"/>
    </source>
</evidence>
<keyword evidence="2" id="KW-1185">Reference proteome</keyword>
<evidence type="ECO:0000313" key="2">
    <source>
        <dbReference type="Proteomes" id="UP000185221"/>
    </source>
</evidence>
<dbReference type="AlphaFoldDB" id="A0A1N6DI81"/>
<dbReference type="STRING" id="226505.SAMN05444394_0951"/>
<sequence length="31" mass="3348">MKNLKKLAKPLFLFVFVGAMSVTFSAVAADC</sequence>
<gene>
    <name evidence="1" type="ORF">SAMN05444394_0951</name>
</gene>